<evidence type="ECO:0000313" key="3">
    <source>
        <dbReference type="Proteomes" id="UP000183400"/>
    </source>
</evidence>
<accession>A0A1H2RAI2</accession>
<evidence type="ECO:0000259" key="1">
    <source>
        <dbReference type="Pfam" id="PF18731"/>
    </source>
</evidence>
<organism evidence="2 3">
    <name type="scientific">Ruegeria halocynthiae</name>
    <dbReference type="NCBI Taxonomy" id="985054"/>
    <lineage>
        <taxon>Bacteria</taxon>
        <taxon>Pseudomonadati</taxon>
        <taxon>Pseudomonadota</taxon>
        <taxon>Alphaproteobacteria</taxon>
        <taxon>Rhodobacterales</taxon>
        <taxon>Roseobacteraceae</taxon>
        <taxon>Ruegeria</taxon>
    </lineage>
</organism>
<sequence length="198" mass="22725">MVKKAEIDILLRAFGVSGVQAVSEVEEVEETFDVEVLPRKRSEKKRKLAGYDQFEAEVRHQSSEMSQYYEIFYCLEVSIRQLVENTLSESEGAMWWNSGRVPEGFRTEVSNLKKKDEDSGITPRSENALDYLTFGQLGQLITSNFDLFGASLSSKSAVSRIMNQLNMLRNPIAHCCPLAEDEKERLELTVRDWFRLRS</sequence>
<protein>
    <recommendedName>
        <fullName evidence="1">Swt1-like HEPN domain-containing protein</fullName>
    </recommendedName>
</protein>
<dbReference type="AlphaFoldDB" id="A0A1H2RAI2"/>
<dbReference type="RefSeq" id="WP_074733574.1">
    <property type="nucleotide sequence ID" value="NZ_FNNP01000001.1"/>
</dbReference>
<dbReference type="Pfam" id="PF18731">
    <property type="entry name" value="HEPN_Swt1"/>
    <property type="match status" value="1"/>
</dbReference>
<dbReference type="OrthoDB" id="4773522at2"/>
<evidence type="ECO:0000313" key="2">
    <source>
        <dbReference type="EMBL" id="SDW16442.1"/>
    </source>
</evidence>
<dbReference type="Proteomes" id="UP000183400">
    <property type="component" value="Unassembled WGS sequence"/>
</dbReference>
<gene>
    <name evidence="2" type="ORF">SAMN05444358_10195</name>
</gene>
<proteinExistence type="predicted"/>
<reference evidence="3" key="1">
    <citation type="submission" date="2016-10" db="EMBL/GenBank/DDBJ databases">
        <authorList>
            <person name="Varghese N."/>
            <person name="Submissions S."/>
        </authorList>
    </citation>
    <scope>NUCLEOTIDE SEQUENCE [LARGE SCALE GENOMIC DNA]</scope>
    <source>
        <strain evidence="3">DSM 27839</strain>
    </source>
</reference>
<feature type="domain" description="Swt1-like HEPN" evidence="1">
    <location>
        <begin position="71"/>
        <end position="195"/>
    </location>
</feature>
<dbReference type="InterPro" id="IPR041650">
    <property type="entry name" value="HEPN_Swt1"/>
</dbReference>
<name>A0A1H2RAI2_9RHOB</name>
<dbReference type="STRING" id="985054.SAMN05444358_10195"/>
<dbReference type="EMBL" id="FNNP01000001">
    <property type="protein sequence ID" value="SDW16442.1"/>
    <property type="molecule type" value="Genomic_DNA"/>
</dbReference>
<keyword evidence="3" id="KW-1185">Reference proteome</keyword>